<dbReference type="PANTHER" id="PTHR40370">
    <property type="entry name" value="EXPRESSED PROTEIN"/>
    <property type="match status" value="1"/>
</dbReference>
<dbReference type="Pfam" id="PF11274">
    <property type="entry name" value="DUF3074"/>
    <property type="match status" value="1"/>
</dbReference>
<dbReference type="InterPro" id="IPR024500">
    <property type="entry name" value="DUF3074"/>
</dbReference>
<feature type="domain" description="DUF3074" evidence="2">
    <location>
        <begin position="123"/>
        <end position="301"/>
    </location>
</feature>
<evidence type="ECO:0000259" key="2">
    <source>
        <dbReference type="Pfam" id="PF11274"/>
    </source>
</evidence>
<dbReference type="OrthoDB" id="6423603at2759"/>
<feature type="region of interest" description="Disordered" evidence="1">
    <location>
        <begin position="308"/>
        <end position="390"/>
    </location>
</feature>
<feature type="compositionally biased region" description="Low complexity" evidence="1">
    <location>
        <begin position="325"/>
        <end position="334"/>
    </location>
</feature>
<feature type="compositionally biased region" description="Basic and acidic residues" evidence="1">
    <location>
        <begin position="308"/>
        <end position="321"/>
    </location>
</feature>
<dbReference type="SUPFAM" id="SSF55961">
    <property type="entry name" value="Bet v1-like"/>
    <property type="match status" value="1"/>
</dbReference>
<protein>
    <recommendedName>
        <fullName evidence="2">DUF3074 domain-containing protein</fullName>
    </recommendedName>
</protein>
<name>A0A9P7SUZ0_9HYPO</name>
<sequence length="390" mass="43560">MTTTVQLCEQDGGGASPPGVGPLVRLWGLDPSDLPPTVTPHKELAPFLTAVFQEAVPFIEDVPAASSSGGSSWRPDGIEKFPSSKACVNLFKRVVPAKDLKLLVKSRADIKGVKASRVRAETWNLRRSVHENAEIPGAAGWDEWYRCFKENHAQAEKDFSPTVLSFRRMKSWKCKDLKIVQGDHTWTNITMRWEESVHKLPFPLKNRVFPVLQITASDQNHVDGAEFVVVQIALRDEDAPGRNDAVLGAYTSVERLRRIANGVEWIMGTVCDAGGVVPRVVQRLALAGQIARDVDMFLSWIAEERKKPVARDEADSEHAQEEAQGEAQGGAHIEASSRHDTEETREETQTREQIQEKEQKEQTREQNQEQTQEQTAQPSGQASQQQNQQE</sequence>
<evidence type="ECO:0000313" key="3">
    <source>
        <dbReference type="EMBL" id="KAG5982833.1"/>
    </source>
</evidence>
<feature type="compositionally biased region" description="Basic and acidic residues" evidence="1">
    <location>
        <begin position="335"/>
        <end position="367"/>
    </location>
</feature>
<organism evidence="3 4">
    <name type="scientific">Claviceps pusilla</name>
    <dbReference type="NCBI Taxonomy" id="123648"/>
    <lineage>
        <taxon>Eukaryota</taxon>
        <taxon>Fungi</taxon>
        <taxon>Dikarya</taxon>
        <taxon>Ascomycota</taxon>
        <taxon>Pezizomycotina</taxon>
        <taxon>Sordariomycetes</taxon>
        <taxon>Hypocreomycetidae</taxon>
        <taxon>Hypocreales</taxon>
        <taxon>Clavicipitaceae</taxon>
        <taxon>Claviceps</taxon>
    </lineage>
</organism>
<keyword evidence="4" id="KW-1185">Reference proteome</keyword>
<accession>A0A9P7SUZ0</accession>
<dbReference type="AlphaFoldDB" id="A0A9P7SUZ0"/>
<reference evidence="3" key="1">
    <citation type="journal article" date="2020" name="bioRxiv">
        <title>Whole genome comparisons of ergot fungi reveals the divergence and evolution of species within the genus Claviceps are the result of varying mechanisms driving genome evolution and host range expansion.</title>
        <authorList>
            <person name="Wyka S.A."/>
            <person name="Mondo S.J."/>
            <person name="Liu M."/>
            <person name="Dettman J."/>
            <person name="Nalam V."/>
            <person name="Broders K.D."/>
        </authorList>
    </citation>
    <scope>NUCLEOTIDE SEQUENCE</scope>
    <source>
        <strain evidence="3">CCC 602</strain>
    </source>
</reference>
<dbReference type="EMBL" id="SRPW01004387">
    <property type="protein sequence ID" value="KAG5982833.1"/>
    <property type="molecule type" value="Genomic_DNA"/>
</dbReference>
<feature type="compositionally biased region" description="Low complexity" evidence="1">
    <location>
        <begin position="368"/>
        <end position="390"/>
    </location>
</feature>
<evidence type="ECO:0000256" key="1">
    <source>
        <dbReference type="SAM" id="MobiDB-lite"/>
    </source>
</evidence>
<dbReference type="Proteomes" id="UP000748025">
    <property type="component" value="Unassembled WGS sequence"/>
</dbReference>
<gene>
    <name evidence="3" type="ORF">E4U43_006366</name>
</gene>
<evidence type="ECO:0000313" key="4">
    <source>
        <dbReference type="Proteomes" id="UP000748025"/>
    </source>
</evidence>
<proteinExistence type="predicted"/>
<dbReference type="PANTHER" id="PTHR40370:SF1">
    <property type="entry name" value="DUF3074 DOMAIN-CONTAINING PROTEIN"/>
    <property type="match status" value="1"/>
</dbReference>
<comment type="caution">
    <text evidence="3">The sequence shown here is derived from an EMBL/GenBank/DDBJ whole genome shotgun (WGS) entry which is preliminary data.</text>
</comment>